<evidence type="ECO:0000313" key="1">
    <source>
        <dbReference type="EMBL" id="KAA8825136.1"/>
    </source>
</evidence>
<gene>
    <name evidence="1" type="ORF">EMO92_06870</name>
</gene>
<organism evidence="1 2">
    <name type="scientific">Bifidobacterium reuteri</name>
    <dbReference type="NCBI Taxonomy" id="983706"/>
    <lineage>
        <taxon>Bacteria</taxon>
        <taxon>Bacillati</taxon>
        <taxon>Actinomycetota</taxon>
        <taxon>Actinomycetes</taxon>
        <taxon>Bifidobacteriales</taxon>
        <taxon>Bifidobacteriaceae</taxon>
        <taxon>Bifidobacterium</taxon>
    </lineage>
</organism>
<dbReference type="RefSeq" id="WP_140490546.1">
    <property type="nucleotide sequence ID" value="NZ_RZUG01000011.1"/>
</dbReference>
<reference evidence="1 2" key="1">
    <citation type="journal article" date="2019" name="Syst. Appl. Microbiol.">
        <title>Characterization of Bifidobacterium species in feaces of the Egyptian fruit bat: Description of B. vespertilionis sp. nov. and B. rousetti sp. nov.</title>
        <authorList>
            <person name="Modesto M."/>
            <person name="Satti M."/>
            <person name="Watanabe K."/>
            <person name="Puglisi E."/>
            <person name="Morelli L."/>
            <person name="Huang C.-H."/>
            <person name="Liou J.-S."/>
            <person name="Miyashita M."/>
            <person name="Tamura T."/>
            <person name="Saito S."/>
            <person name="Mori K."/>
            <person name="Huang L."/>
            <person name="Sciavilla P."/>
            <person name="Sandri C."/>
            <person name="Spiezio C."/>
            <person name="Vitali F."/>
            <person name="Cavalieri D."/>
            <person name="Perpetuini G."/>
            <person name="Tofalo R."/>
            <person name="Bonetti A."/>
            <person name="Arita M."/>
            <person name="Mattarelli P."/>
        </authorList>
    </citation>
    <scope>NUCLEOTIDE SEQUENCE [LARGE SCALE GENOMIC DNA]</scope>
    <source>
        <strain evidence="1 2">RST19</strain>
    </source>
</reference>
<proteinExistence type="predicted"/>
<sequence length="64" mass="6769">MDTPTAHTDDDPLIGQALQALADAGLGSESPAEAYVAGWLDGWRQAFDLAIRIEQRINSGEATA</sequence>
<evidence type="ECO:0000313" key="2">
    <source>
        <dbReference type="Proteomes" id="UP000326251"/>
    </source>
</evidence>
<comment type="caution">
    <text evidence="1">The sequence shown here is derived from an EMBL/GenBank/DDBJ whole genome shotgun (WGS) entry which is preliminary data.</text>
</comment>
<accession>A0A5J5E7X4</accession>
<protein>
    <submittedName>
        <fullName evidence="1">Uncharacterized protein</fullName>
    </submittedName>
</protein>
<dbReference type="EMBL" id="RZUG01000011">
    <property type="protein sequence ID" value="KAA8825136.1"/>
    <property type="molecule type" value="Genomic_DNA"/>
</dbReference>
<dbReference type="AlphaFoldDB" id="A0A5J5E7X4"/>
<dbReference type="Proteomes" id="UP000326251">
    <property type="component" value="Unassembled WGS sequence"/>
</dbReference>
<name>A0A5J5E7X4_9BIFI</name>